<name>A0AA40KBE4_9PEZI</name>
<evidence type="ECO:0000313" key="2">
    <source>
        <dbReference type="EMBL" id="KAK0752968.1"/>
    </source>
</evidence>
<evidence type="ECO:0000313" key="3">
    <source>
        <dbReference type="Proteomes" id="UP001172155"/>
    </source>
</evidence>
<proteinExistence type="predicted"/>
<feature type="region of interest" description="Disordered" evidence="1">
    <location>
        <begin position="1"/>
        <end position="20"/>
    </location>
</feature>
<comment type="caution">
    <text evidence="2">The sequence shown here is derived from an EMBL/GenBank/DDBJ whole genome shotgun (WGS) entry which is preliminary data.</text>
</comment>
<gene>
    <name evidence="2" type="ORF">B0T18DRAFT_423603</name>
</gene>
<evidence type="ECO:0000256" key="1">
    <source>
        <dbReference type="SAM" id="MobiDB-lite"/>
    </source>
</evidence>
<feature type="region of interest" description="Disordered" evidence="1">
    <location>
        <begin position="35"/>
        <end position="54"/>
    </location>
</feature>
<feature type="region of interest" description="Disordered" evidence="1">
    <location>
        <begin position="328"/>
        <end position="362"/>
    </location>
</feature>
<protein>
    <submittedName>
        <fullName evidence="2">Uncharacterized protein</fullName>
    </submittedName>
</protein>
<organism evidence="2 3">
    <name type="scientific">Schizothecium vesticola</name>
    <dbReference type="NCBI Taxonomy" id="314040"/>
    <lineage>
        <taxon>Eukaryota</taxon>
        <taxon>Fungi</taxon>
        <taxon>Dikarya</taxon>
        <taxon>Ascomycota</taxon>
        <taxon>Pezizomycotina</taxon>
        <taxon>Sordariomycetes</taxon>
        <taxon>Sordariomycetidae</taxon>
        <taxon>Sordariales</taxon>
        <taxon>Schizotheciaceae</taxon>
        <taxon>Schizothecium</taxon>
    </lineage>
</organism>
<keyword evidence="3" id="KW-1185">Reference proteome</keyword>
<sequence length="362" mass="38804">MSNNTPTAPSPHPDSDPFPDFDLFIPLTADSSDAAGFRIKNKPPGSSGTPETNRLHLTGYDRINATAVRGRLFHVVHGTTSDTNPRPASLLVFEWLLIPAKLGRRFRTVDIDITFAASGRRRGRDLAEYAPAVVAVAPDVPIESCVSSSEVTVETSVSAKITAGYPGIVSGGPEVGRRKTEVTRRRDYRFVGGYPTYVEKTYGEPNAVHWTLQENGSEESGLPGRVRTAVLLQHNVGDRKGMFSATIHASVKVSVLADGAESLRKLVGLIPKDDPVYFDPGAVHEVEHGAAVLYGSQDVADKKGPVDKNNLIKADLVKLVVLEGETDQSSGQSAAMELPEPKPAEPEGAPGYGVNMDVSLEL</sequence>
<reference evidence="2" key="1">
    <citation type="submission" date="2023-06" db="EMBL/GenBank/DDBJ databases">
        <title>Genome-scale phylogeny and comparative genomics of the fungal order Sordariales.</title>
        <authorList>
            <consortium name="Lawrence Berkeley National Laboratory"/>
            <person name="Hensen N."/>
            <person name="Bonometti L."/>
            <person name="Westerberg I."/>
            <person name="Brannstrom I.O."/>
            <person name="Guillou S."/>
            <person name="Cros-Aarteil S."/>
            <person name="Calhoun S."/>
            <person name="Haridas S."/>
            <person name="Kuo A."/>
            <person name="Mondo S."/>
            <person name="Pangilinan J."/>
            <person name="Riley R."/>
            <person name="LaButti K."/>
            <person name="Andreopoulos B."/>
            <person name="Lipzen A."/>
            <person name="Chen C."/>
            <person name="Yanf M."/>
            <person name="Daum C."/>
            <person name="Ng V."/>
            <person name="Clum A."/>
            <person name="Steindorff A."/>
            <person name="Ohm R."/>
            <person name="Martin F."/>
            <person name="Silar P."/>
            <person name="Natvig D."/>
            <person name="Lalanne C."/>
            <person name="Gautier V."/>
            <person name="Ament-velasquez S.L."/>
            <person name="Kruys A."/>
            <person name="Hutchinson M.I."/>
            <person name="Powell A.J."/>
            <person name="Barry K."/>
            <person name="Miller A.N."/>
            <person name="Grigoriev I.V."/>
            <person name="Debuchy R."/>
            <person name="Gladieux P."/>
            <person name="Thoren M.H."/>
            <person name="Johannesson H."/>
        </authorList>
    </citation>
    <scope>NUCLEOTIDE SEQUENCE</scope>
    <source>
        <strain evidence="2">SMH3187-1</strain>
    </source>
</reference>
<dbReference type="EMBL" id="JAUKUD010000001">
    <property type="protein sequence ID" value="KAK0752968.1"/>
    <property type="molecule type" value="Genomic_DNA"/>
</dbReference>
<accession>A0AA40KBE4</accession>
<dbReference type="Proteomes" id="UP001172155">
    <property type="component" value="Unassembled WGS sequence"/>
</dbReference>
<dbReference type="AlphaFoldDB" id="A0AA40KBE4"/>